<reference evidence="2" key="1">
    <citation type="journal article" date="2014" name="Int. J. Syst. Evol. Microbiol.">
        <title>Complete genome sequence of Corynebacterium casei LMG S-19264T (=DSM 44701T), isolated from a smear-ripened cheese.</title>
        <authorList>
            <consortium name="US DOE Joint Genome Institute (JGI-PGF)"/>
            <person name="Walter F."/>
            <person name="Albersmeier A."/>
            <person name="Kalinowski J."/>
            <person name="Ruckert C."/>
        </authorList>
    </citation>
    <scope>NUCLEOTIDE SEQUENCE</scope>
    <source>
        <strain evidence="2">JCM 3090</strain>
    </source>
</reference>
<evidence type="ECO:0000313" key="3">
    <source>
        <dbReference type="Proteomes" id="UP000649739"/>
    </source>
</evidence>
<dbReference type="AlphaFoldDB" id="A0A8J3FDJ2"/>
<dbReference type="RefSeq" id="WP_229783835.1">
    <property type="nucleotide sequence ID" value="NZ_BMQB01000005.1"/>
</dbReference>
<comment type="caution">
    <text evidence="2">The sequence shown here is derived from an EMBL/GenBank/DDBJ whole genome shotgun (WGS) entry which is preliminary data.</text>
</comment>
<name>A0A8J3FDJ2_9ACTN</name>
<organism evidence="2 3">
    <name type="scientific">Pilimelia anulata</name>
    <dbReference type="NCBI Taxonomy" id="53371"/>
    <lineage>
        <taxon>Bacteria</taxon>
        <taxon>Bacillati</taxon>
        <taxon>Actinomycetota</taxon>
        <taxon>Actinomycetes</taxon>
        <taxon>Micromonosporales</taxon>
        <taxon>Micromonosporaceae</taxon>
        <taxon>Pilimelia</taxon>
    </lineage>
</organism>
<protein>
    <recommendedName>
        <fullName evidence="1">DUF5753 domain-containing protein</fullName>
    </recommendedName>
</protein>
<dbReference type="Pfam" id="PF19054">
    <property type="entry name" value="DUF5753"/>
    <property type="match status" value="1"/>
</dbReference>
<proteinExistence type="predicted"/>
<reference evidence="2" key="2">
    <citation type="submission" date="2020-09" db="EMBL/GenBank/DDBJ databases">
        <authorList>
            <person name="Sun Q."/>
            <person name="Ohkuma M."/>
        </authorList>
    </citation>
    <scope>NUCLEOTIDE SEQUENCE</scope>
    <source>
        <strain evidence="2">JCM 3090</strain>
    </source>
</reference>
<dbReference type="InterPro" id="IPR043917">
    <property type="entry name" value="DUF5753"/>
</dbReference>
<dbReference type="Proteomes" id="UP000649739">
    <property type="component" value="Unassembled WGS sequence"/>
</dbReference>
<evidence type="ECO:0000313" key="2">
    <source>
        <dbReference type="EMBL" id="GGJ96374.1"/>
    </source>
</evidence>
<dbReference type="EMBL" id="BMQB01000005">
    <property type="protein sequence ID" value="GGJ96374.1"/>
    <property type="molecule type" value="Genomic_DNA"/>
</dbReference>
<gene>
    <name evidence="2" type="ORF">GCM10010123_27930</name>
</gene>
<sequence length="180" mass="19907">MQEYQLFVIPGLLQTAAYTRARAELTRIQGGVSEAEAARSVDARQMRQRMLSRPGGPSYLAVVDEVAVRRPAAAAPVMREQLLHLADLAEGDGRTGVRVLRQDAELRDYWLPRSPFSVYRYRNGDPTAVAVDNETVDLVYTTADEVKPYVELWDRVDEAALSVTDSAALLRAAATSQRGD</sequence>
<feature type="domain" description="DUF5753" evidence="1">
    <location>
        <begin position="2"/>
        <end position="171"/>
    </location>
</feature>
<accession>A0A8J3FDJ2</accession>
<keyword evidence="3" id="KW-1185">Reference proteome</keyword>
<evidence type="ECO:0000259" key="1">
    <source>
        <dbReference type="Pfam" id="PF19054"/>
    </source>
</evidence>